<gene>
    <name evidence="3" type="ORF">K489DRAFT_91373</name>
</gene>
<evidence type="ECO:0000313" key="2">
    <source>
        <dbReference type="Proteomes" id="UP000504637"/>
    </source>
</evidence>
<dbReference type="AlphaFoldDB" id="A0A6J3LTF6"/>
<feature type="region of interest" description="Disordered" evidence="1">
    <location>
        <begin position="24"/>
        <end position="47"/>
    </location>
</feature>
<evidence type="ECO:0000256" key="1">
    <source>
        <dbReference type="SAM" id="MobiDB-lite"/>
    </source>
</evidence>
<reference evidence="3" key="1">
    <citation type="submission" date="2020-01" db="EMBL/GenBank/DDBJ databases">
        <authorList>
            <consortium name="DOE Joint Genome Institute"/>
            <person name="Haridas S."/>
            <person name="Albert R."/>
            <person name="Binder M."/>
            <person name="Bloem J."/>
            <person name="Labutti K."/>
            <person name="Salamov A."/>
            <person name="Andreopoulos B."/>
            <person name="Baker S.E."/>
            <person name="Barry K."/>
            <person name="Bills G."/>
            <person name="Bluhm B.H."/>
            <person name="Cannon C."/>
            <person name="Castanera R."/>
            <person name="Culley D.E."/>
            <person name="Daum C."/>
            <person name="Ezra D."/>
            <person name="Gonzalez J.B."/>
            <person name="Henrissat B."/>
            <person name="Kuo A."/>
            <person name="Liang C."/>
            <person name="Lipzen A."/>
            <person name="Lutzoni F."/>
            <person name="Magnuson J."/>
            <person name="Mondo S."/>
            <person name="Nolan M."/>
            <person name="Ohm R."/>
            <person name="Pangilinan J."/>
            <person name="Park H.-J."/>
            <person name="Ramirez L."/>
            <person name="Alfaro M."/>
            <person name="Sun H."/>
            <person name="Tritt A."/>
            <person name="Yoshinaga Y."/>
            <person name="Zwiers L.-H."/>
            <person name="Turgeon B.G."/>
            <person name="Goodwin S.B."/>
            <person name="Spatafora J.W."/>
            <person name="Crous P.W."/>
            <person name="Grigoriev I.V."/>
        </authorList>
    </citation>
    <scope>NUCLEOTIDE SEQUENCE</scope>
    <source>
        <strain evidence="3">CBS 342.82</strain>
    </source>
</reference>
<evidence type="ECO:0000313" key="3">
    <source>
        <dbReference type="RefSeq" id="XP_033455595.1"/>
    </source>
</evidence>
<proteinExistence type="predicted"/>
<feature type="compositionally biased region" description="Basic and acidic residues" evidence="1">
    <location>
        <begin position="25"/>
        <end position="41"/>
    </location>
</feature>
<accession>A0A6J3LTF6</accession>
<dbReference type="RefSeq" id="XP_033455595.1">
    <property type="nucleotide sequence ID" value="XM_033609039.1"/>
</dbReference>
<keyword evidence="2" id="KW-1185">Reference proteome</keyword>
<name>A0A6J3LTF6_9PEZI</name>
<reference evidence="3" key="3">
    <citation type="submission" date="2025-08" db="UniProtKB">
        <authorList>
            <consortium name="RefSeq"/>
        </authorList>
    </citation>
    <scope>IDENTIFICATION</scope>
    <source>
        <strain evidence="3">CBS 342.82</strain>
    </source>
</reference>
<dbReference type="Proteomes" id="UP000504637">
    <property type="component" value="Unplaced"/>
</dbReference>
<dbReference type="GeneID" id="54366840"/>
<protein>
    <submittedName>
        <fullName evidence="3">Uncharacterized protein</fullName>
    </submittedName>
</protein>
<reference evidence="3" key="2">
    <citation type="submission" date="2020-04" db="EMBL/GenBank/DDBJ databases">
        <authorList>
            <consortium name="NCBI Genome Project"/>
        </authorList>
    </citation>
    <scope>NUCLEOTIDE SEQUENCE</scope>
    <source>
        <strain evidence="3">CBS 342.82</strain>
    </source>
</reference>
<sequence>MLANLHTYLTLASTTTWATRVCWRGRGEPPKSKEQRRERGGRNGRQMQGCQTRLIPLRLSSMPFCGGPGQMNRAHLDETIQSSELDNHVLLWTKDICRHRQSVLLFDLSFFDETAVQVPPTIDTARCTCIPSANDPPRTACPPSDKVLARHATVLIQVFPPRTASTRVMSRYAHPHVCLCHESSCCSGGFMLRAPRDQGLLWEGCAGRASQEDRGEGYRSRCSSCDNRSGGCPAKRYDYLVAMSLIHDHNLLLIGAAAYRFE</sequence>
<organism evidence="3">
    <name type="scientific">Dissoconium aciculare CBS 342.82</name>
    <dbReference type="NCBI Taxonomy" id="1314786"/>
    <lineage>
        <taxon>Eukaryota</taxon>
        <taxon>Fungi</taxon>
        <taxon>Dikarya</taxon>
        <taxon>Ascomycota</taxon>
        <taxon>Pezizomycotina</taxon>
        <taxon>Dothideomycetes</taxon>
        <taxon>Dothideomycetidae</taxon>
        <taxon>Mycosphaerellales</taxon>
        <taxon>Dissoconiaceae</taxon>
        <taxon>Dissoconium</taxon>
    </lineage>
</organism>